<dbReference type="AlphaFoldDB" id="A0A6V7ED71"/>
<dbReference type="Proteomes" id="UP001187425">
    <property type="component" value="Unassembled WGS sequence"/>
</dbReference>
<name>A0A6V7ED71_9XANT</name>
<dbReference type="EMBL" id="LR828257">
    <property type="protein sequence ID" value="CAD0349154.1"/>
    <property type="molecule type" value="Genomic_DNA"/>
</dbReference>
<dbReference type="EMBL" id="JAWMQI010000052">
    <property type="protein sequence ID" value="MDV7249513.1"/>
    <property type="molecule type" value="Genomic_DNA"/>
</dbReference>
<feature type="region of interest" description="Disordered" evidence="1">
    <location>
        <begin position="260"/>
        <end position="283"/>
    </location>
</feature>
<dbReference type="InterPro" id="IPR010359">
    <property type="entry name" value="IrrE_HExxH"/>
</dbReference>
<dbReference type="Proteomes" id="UP000515406">
    <property type="component" value="Chromosome"/>
</dbReference>
<evidence type="ECO:0000313" key="5">
    <source>
        <dbReference type="Proteomes" id="UP000515406"/>
    </source>
</evidence>
<dbReference type="InterPro" id="IPR052345">
    <property type="entry name" value="Rad_response_metalloprotease"/>
</dbReference>
<evidence type="ECO:0000313" key="4">
    <source>
        <dbReference type="EMBL" id="MDV7249513.1"/>
    </source>
</evidence>
<feature type="domain" description="IrrE N-terminal-like" evidence="2">
    <location>
        <begin position="31"/>
        <end position="147"/>
    </location>
</feature>
<dbReference type="Gene3D" id="1.10.10.2910">
    <property type="match status" value="1"/>
</dbReference>
<evidence type="ECO:0000313" key="3">
    <source>
        <dbReference type="EMBL" id="CAD0349159.1"/>
    </source>
</evidence>
<evidence type="ECO:0000313" key="6">
    <source>
        <dbReference type="Proteomes" id="UP001187425"/>
    </source>
</evidence>
<gene>
    <name evidence="3" type="ORF">CFBP498_34330</name>
    <name evidence="4" type="ORF">R4K57_14030</name>
</gene>
<evidence type="ECO:0000256" key="1">
    <source>
        <dbReference type="SAM" id="MobiDB-lite"/>
    </source>
</evidence>
<dbReference type="PANTHER" id="PTHR43236">
    <property type="entry name" value="ANTITOXIN HIGA1"/>
    <property type="match status" value="1"/>
</dbReference>
<dbReference type="PANTHER" id="PTHR43236:SF2">
    <property type="entry name" value="BLL0069 PROTEIN"/>
    <property type="match status" value="1"/>
</dbReference>
<proteinExistence type="predicted"/>
<reference evidence="4 6" key="2">
    <citation type="submission" date="2023-10" db="EMBL/GenBank/DDBJ databases">
        <title>A new tool for lettuce pathogen research.</title>
        <authorList>
            <person name="Horton K.N."/>
            <person name="Cseke L.J."/>
            <person name="Badiwe M."/>
            <person name="Tesfaye D."/>
            <person name="Klein A."/>
            <person name="Su J."/>
            <person name="Potnis N."/>
            <person name="Gassmann W."/>
        </authorList>
    </citation>
    <scope>NUCLEOTIDE SEQUENCE [LARGE SCALE GENOMIC DNA]</scope>
    <source>
        <strain evidence="4 6">JSKH1901</strain>
    </source>
</reference>
<accession>A0A6V7ED71</accession>
<dbReference type="Pfam" id="PF06114">
    <property type="entry name" value="Peptidase_M78"/>
    <property type="match status" value="1"/>
</dbReference>
<evidence type="ECO:0000259" key="2">
    <source>
        <dbReference type="Pfam" id="PF06114"/>
    </source>
</evidence>
<sequence>MDELTAIGRAQALVKDIASAPVDAVGIAQGLGFEVKFADLPANQAGNTFPKAGRKIICINQNDDPYRQRFTTLHEVAHHVLDLPSKHGEVLPSNELERFTGRPSEEKLCDAFAAACLVPLHLIRPLASSLPFTVETVQTLIEQFQASHRCVASSFVRASRELVAYVYAEDGSIQLALPSAAVREAGIYIERGIKLPSGSAASRLLRNGVRFDTEDLDASDWSNSASADNFTCYEEALHMMAWKQTLSLLTFEHLGRSTEQSFEKDDDDERLPPLTGQLPWPRK</sequence>
<keyword evidence="5" id="KW-1185">Reference proteome</keyword>
<reference evidence="3 5" key="1">
    <citation type="submission" date="2020-07" db="EMBL/GenBank/DDBJ databases">
        <authorList>
            <person name="Pothier F. J."/>
        </authorList>
    </citation>
    <scope>NUCLEOTIDE SEQUENCE [LARGE SCALE GENOMIC DNA]</scope>
    <source>
        <strain evidence="3 5">CFBP 498</strain>
    </source>
</reference>
<protein>
    <submittedName>
        <fullName evidence="4">ImmA/IrrE family metallo-endopeptidase</fullName>
    </submittedName>
</protein>
<dbReference type="EMBL" id="LR828257">
    <property type="protein sequence ID" value="CAD0349159.1"/>
    <property type="molecule type" value="Genomic_DNA"/>
</dbReference>
<organism evidence="3 5">
    <name type="scientific">Xanthomonas hortorum pv. vitians</name>
    <dbReference type="NCBI Taxonomy" id="83224"/>
    <lineage>
        <taxon>Bacteria</taxon>
        <taxon>Pseudomonadati</taxon>
        <taxon>Pseudomonadota</taxon>
        <taxon>Gammaproteobacteria</taxon>
        <taxon>Lysobacterales</taxon>
        <taxon>Lysobacteraceae</taxon>
        <taxon>Xanthomonas</taxon>
    </lineage>
</organism>
<dbReference type="RefSeq" id="WP_016903115.1">
    <property type="nucleotide sequence ID" value="NZ_JAJTZG010000103.1"/>
</dbReference>